<feature type="transmembrane region" description="Helical" evidence="4">
    <location>
        <begin position="203"/>
        <end position="224"/>
    </location>
</feature>
<feature type="domain" description="GGDEF" evidence="5">
    <location>
        <begin position="479"/>
        <end position="614"/>
    </location>
</feature>
<keyword evidence="4" id="KW-0472">Membrane</keyword>
<dbReference type="PANTHER" id="PTHR45138">
    <property type="entry name" value="REGULATORY COMPONENTS OF SENSORY TRANSDUCTION SYSTEM"/>
    <property type="match status" value="1"/>
</dbReference>
<keyword evidence="3" id="KW-0175">Coiled coil</keyword>
<feature type="transmembrane region" description="Helical" evidence="4">
    <location>
        <begin position="231"/>
        <end position="257"/>
    </location>
</feature>
<dbReference type="InterPro" id="IPR000160">
    <property type="entry name" value="GGDEF_dom"/>
</dbReference>
<dbReference type="Pfam" id="PF00990">
    <property type="entry name" value="GGDEF"/>
    <property type="match status" value="1"/>
</dbReference>
<dbReference type="InterPro" id="IPR011623">
    <property type="entry name" value="7TMR_DISM_rcpt_extracell_dom1"/>
</dbReference>
<dbReference type="Gene3D" id="3.30.70.270">
    <property type="match status" value="1"/>
</dbReference>
<evidence type="ECO:0000256" key="4">
    <source>
        <dbReference type="SAM" id="Phobius"/>
    </source>
</evidence>
<organism evidence="6 7">
    <name type="scientific">Caldimonas mangrovi</name>
    <dbReference type="NCBI Taxonomy" id="2944811"/>
    <lineage>
        <taxon>Bacteria</taxon>
        <taxon>Pseudomonadati</taxon>
        <taxon>Pseudomonadota</taxon>
        <taxon>Betaproteobacteria</taxon>
        <taxon>Burkholderiales</taxon>
        <taxon>Sphaerotilaceae</taxon>
        <taxon>Caldimonas</taxon>
    </lineage>
</organism>
<comment type="caution">
    <text evidence="6">The sequence shown here is derived from an EMBL/GenBank/DDBJ whole genome shotgun (WGS) entry which is preliminary data.</text>
</comment>
<evidence type="ECO:0000259" key="5">
    <source>
        <dbReference type="PROSITE" id="PS50887"/>
    </source>
</evidence>
<evidence type="ECO:0000313" key="6">
    <source>
        <dbReference type="EMBL" id="MCM5678440.1"/>
    </source>
</evidence>
<dbReference type="Pfam" id="PF07696">
    <property type="entry name" value="7TMR-DISMED2"/>
    <property type="match status" value="1"/>
</dbReference>
<dbReference type="EC" id="2.7.7.65" evidence="1"/>
<proteinExistence type="predicted"/>
<keyword evidence="4" id="KW-1133">Transmembrane helix</keyword>
<feature type="transmembrane region" description="Helical" evidence="4">
    <location>
        <begin position="269"/>
        <end position="287"/>
    </location>
</feature>
<dbReference type="InterPro" id="IPR050469">
    <property type="entry name" value="Diguanylate_Cyclase"/>
</dbReference>
<dbReference type="InterPro" id="IPR043128">
    <property type="entry name" value="Rev_trsase/Diguanyl_cyclase"/>
</dbReference>
<dbReference type="RefSeq" id="WP_251776593.1">
    <property type="nucleotide sequence ID" value="NZ_JAMKFE010000002.1"/>
</dbReference>
<dbReference type="Pfam" id="PF07695">
    <property type="entry name" value="7TMR-DISM_7TM"/>
    <property type="match status" value="1"/>
</dbReference>
<dbReference type="InterPro" id="IPR029787">
    <property type="entry name" value="Nucleotide_cyclase"/>
</dbReference>
<comment type="catalytic activity">
    <reaction evidence="2">
        <text>2 GTP = 3',3'-c-di-GMP + 2 diphosphate</text>
        <dbReference type="Rhea" id="RHEA:24898"/>
        <dbReference type="ChEBI" id="CHEBI:33019"/>
        <dbReference type="ChEBI" id="CHEBI:37565"/>
        <dbReference type="ChEBI" id="CHEBI:58805"/>
        <dbReference type="EC" id="2.7.7.65"/>
    </reaction>
</comment>
<accession>A0ABT0YI93</accession>
<evidence type="ECO:0000313" key="7">
    <source>
        <dbReference type="Proteomes" id="UP001165541"/>
    </source>
</evidence>
<feature type="transmembrane region" description="Helical" evidence="4">
    <location>
        <begin position="299"/>
        <end position="317"/>
    </location>
</feature>
<dbReference type="EMBL" id="JAMKFE010000002">
    <property type="protein sequence ID" value="MCM5678440.1"/>
    <property type="molecule type" value="Genomic_DNA"/>
</dbReference>
<reference evidence="6" key="1">
    <citation type="submission" date="2022-05" db="EMBL/GenBank/DDBJ databases">
        <title>Schlegelella sp. nov., isolated from mangrove soil.</title>
        <authorList>
            <person name="Liu Y."/>
            <person name="Ge X."/>
            <person name="Liu W."/>
        </authorList>
    </citation>
    <scope>NUCLEOTIDE SEQUENCE</scope>
    <source>
        <strain evidence="6">S2-27</strain>
    </source>
</reference>
<protein>
    <recommendedName>
        <fullName evidence="1">diguanylate cyclase</fullName>
        <ecNumber evidence="1">2.7.7.65</ecNumber>
    </recommendedName>
</protein>
<evidence type="ECO:0000256" key="1">
    <source>
        <dbReference type="ARBA" id="ARBA00012528"/>
    </source>
</evidence>
<feature type="transmembrane region" description="Helical" evidence="4">
    <location>
        <begin position="353"/>
        <end position="374"/>
    </location>
</feature>
<evidence type="ECO:0000256" key="3">
    <source>
        <dbReference type="SAM" id="Coils"/>
    </source>
</evidence>
<dbReference type="PROSITE" id="PS50887">
    <property type="entry name" value="GGDEF"/>
    <property type="match status" value="1"/>
</dbReference>
<keyword evidence="4" id="KW-0812">Transmembrane</keyword>
<dbReference type="SUPFAM" id="SSF55073">
    <property type="entry name" value="Nucleotide cyclase"/>
    <property type="match status" value="1"/>
</dbReference>
<dbReference type="PANTHER" id="PTHR45138:SF9">
    <property type="entry name" value="DIGUANYLATE CYCLASE DGCM-RELATED"/>
    <property type="match status" value="1"/>
</dbReference>
<dbReference type="NCBIfam" id="TIGR00254">
    <property type="entry name" value="GGDEF"/>
    <property type="match status" value="1"/>
</dbReference>
<name>A0ABT0YI93_9BURK</name>
<keyword evidence="7" id="KW-1185">Reference proteome</keyword>
<dbReference type="CDD" id="cd01949">
    <property type="entry name" value="GGDEF"/>
    <property type="match status" value="1"/>
</dbReference>
<dbReference type="Proteomes" id="UP001165541">
    <property type="component" value="Unassembled WGS sequence"/>
</dbReference>
<sequence length="635" mass="69074">MLTASSTAHLLRATAARLLRYRAAMLLVLLHLWLAAPAIAEPLQVGPAARYLLGPSTYHLVDPRGFLGIANVVHPDVAAAFRPSLAETPNFGFTRAAVWLRTELLNTHDASARWILEVGYPLLDQVDLYVVRASGATRMQRGGDTLPFAQRAAAARHINFELELPPGEPVTLYLRVRSGSSVQMPLVLWEKHEFYAADREEQLVLGLYYGVLVAMLAFSTMVYFSTRSRAYLFYVGYLVCYALLQLSLNGLAFQYLWPRHPLLNEIATTFFVGTTCAFAVQFSRSFLDLARHSRVLDRASLGAIAASIGVALAAPAFPYGDVIQAATGVGLVGSVVILCSAVVCLLKKEKQALYLTLAWTIFLVAIVVFSLKTMNVLPTNFFTQNAMQFGSALEAVMLGFALTHRYKLLMEESGRLQAEAAANLEAQVRRRTAELNQALQQLSTANASLEDLSQRDPLTRARNRLYLTRRFEALAGRIEPLSLLLLDIDHFKRINDLNGHGAGDACLHHLCDVVGHTLRGGSDELVRWGGEEFAVLLPGTTSEDARTIGERLRIAIETAPAQVGDRRIAFTVSVGVASAAPDTAVTLSTLVAQADAALYGAKHGGRNRVCTGLGLPLRDAAPHPPALELQSGPPA</sequence>
<gene>
    <name evidence="6" type="ORF">M8A51_02720</name>
</gene>
<feature type="transmembrane region" description="Helical" evidence="4">
    <location>
        <begin position="323"/>
        <end position="346"/>
    </location>
</feature>
<dbReference type="InterPro" id="IPR011622">
    <property type="entry name" value="7TMR_DISM_rcpt_extracell_dom2"/>
</dbReference>
<dbReference type="SMART" id="SM00267">
    <property type="entry name" value="GGDEF"/>
    <property type="match status" value="1"/>
</dbReference>
<dbReference type="Gene3D" id="2.60.40.2380">
    <property type="match status" value="1"/>
</dbReference>
<evidence type="ECO:0000256" key="2">
    <source>
        <dbReference type="ARBA" id="ARBA00034247"/>
    </source>
</evidence>
<feature type="coiled-coil region" evidence="3">
    <location>
        <begin position="421"/>
        <end position="455"/>
    </location>
</feature>